<feature type="transmembrane region" description="Helical" evidence="1">
    <location>
        <begin position="111"/>
        <end position="130"/>
    </location>
</feature>
<evidence type="ECO:0000313" key="2">
    <source>
        <dbReference type="EMBL" id="BBY57589.1"/>
    </source>
</evidence>
<dbReference type="Pfam" id="PF14023">
    <property type="entry name" value="Bestrophin-like"/>
    <property type="match status" value="1"/>
</dbReference>
<organism evidence="2 3">
    <name type="scientific">Mycolicibacterium sarraceniae</name>
    <dbReference type="NCBI Taxonomy" id="1534348"/>
    <lineage>
        <taxon>Bacteria</taxon>
        <taxon>Bacillati</taxon>
        <taxon>Actinomycetota</taxon>
        <taxon>Actinomycetes</taxon>
        <taxon>Mycobacteriales</taxon>
        <taxon>Mycobacteriaceae</taxon>
        <taxon>Mycolicibacterium</taxon>
    </lineage>
</organism>
<name>A0A7I7SMZ4_9MYCO</name>
<keyword evidence="1" id="KW-1133">Transmembrane helix</keyword>
<gene>
    <name evidence="2" type="ORF">MSAR_07250</name>
</gene>
<keyword evidence="1" id="KW-0812">Transmembrane</keyword>
<dbReference type="EMBL" id="AP022595">
    <property type="protein sequence ID" value="BBY57589.1"/>
    <property type="molecule type" value="Genomic_DNA"/>
</dbReference>
<accession>A0A7I7SMZ4</accession>
<keyword evidence="3" id="KW-1185">Reference proteome</keyword>
<evidence type="ECO:0000313" key="3">
    <source>
        <dbReference type="Proteomes" id="UP000466445"/>
    </source>
</evidence>
<evidence type="ECO:0000256" key="1">
    <source>
        <dbReference type="SAM" id="Phobius"/>
    </source>
</evidence>
<keyword evidence="1" id="KW-0472">Membrane</keyword>
<protein>
    <submittedName>
        <fullName evidence="2">Uncharacterized protein</fullName>
    </submittedName>
</protein>
<feature type="transmembrane region" description="Helical" evidence="1">
    <location>
        <begin position="24"/>
        <end position="42"/>
    </location>
</feature>
<feature type="transmembrane region" description="Helical" evidence="1">
    <location>
        <begin position="83"/>
        <end position="105"/>
    </location>
</feature>
<dbReference type="Proteomes" id="UP000466445">
    <property type="component" value="Chromosome"/>
</dbReference>
<dbReference type="RefSeq" id="WP_322789298.1">
    <property type="nucleotide sequence ID" value="NZ_AP022595.1"/>
</dbReference>
<dbReference type="AlphaFoldDB" id="A0A7I7SMZ4"/>
<dbReference type="InterPro" id="IPR025333">
    <property type="entry name" value="DUF4239"/>
</dbReference>
<sequence>MVRRQFPVLTRDEHNDVTKFTDSFIGFVYAFLIGFIVSSMWGQTNTADANARPKGRWQFNLDKISQARTLRLLTAREDTGPPWPLWAVIFLTRVMGLGTVIIYGVEKPGTHYPMVAIVGVIVATNLLLLLELSHRIIGGISTTNDPLDEVISVLGQPSG</sequence>
<dbReference type="KEGG" id="msar:MSAR_07250"/>
<reference evidence="2 3" key="1">
    <citation type="journal article" date="2019" name="Emerg. Microbes Infect.">
        <title>Comprehensive subspecies identification of 175 nontuberculous mycobacteria species based on 7547 genomic profiles.</title>
        <authorList>
            <person name="Matsumoto Y."/>
            <person name="Kinjo T."/>
            <person name="Motooka D."/>
            <person name="Nabeya D."/>
            <person name="Jung N."/>
            <person name="Uechi K."/>
            <person name="Horii T."/>
            <person name="Iida T."/>
            <person name="Fujita J."/>
            <person name="Nakamura S."/>
        </authorList>
    </citation>
    <scope>NUCLEOTIDE SEQUENCE [LARGE SCALE GENOMIC DNA]</scope>
    <source>
        <strain evidence="2 3">JCM 30395</strain>
    </source>
</reference>
<proteinExistence type="predicted"/>